<reference evidence="1 2" key="2">
    <citation type="submission" date="2018-01" db="EMBL/GenBank/DDBJ databases">
        <title>Genomic study of Klebsiella pneumoniae.</title>
        <authorList>
            <person name="Yang Y."/>
            <person name="Bicalho R."/>
        </authorList>
    </citation>
    <scope>NUCLEOTIDE SEQUENCE [LARGE SCALE GENOMIC DNA]</scope>
    <source>
        <strain evidence="1 2">A11</strain>
    </source>
</reference>
<evidence type="ECO:0000313" key="2">
    <source>
        <dbReference type="Proteomes" id="UP000234505"/>
    </source>
</evidence>
<gene>
    <name evidence="1" type="ORF">CWN50_11520</name>
</gene>
<dbReference type="AlphaFoldDB" id="A0A2J4RC57"/>
<organism evidence="1 2">
    <name type="scientific">Klebsiella michiganensis</name>
    <dbReference type="NCBI Taxonomy" id="1134687"/>
    <lineage>
        <taxon>Bacteria</taxon>
        <taxon>Pseudomonadati</taxon>
        <taxon>Pseudomonadota</taxon>
        <taxon>Gammaproteobacteria</taxon>
        <taxon>Enterobacterales</taxon>
        <taxon>Enterobacteriaceae</taxon>
        <taxon>Klebsiella/Raoultella group</taxon>
        <taxon>Klebsiella</taxon>
    </lineage>
</organism>
<name>A0A2J4RC57_9ENTR</name>
<accession>A0A2J4RC57</accession>
<dbReference type="Proteomes" id="UP000234505">
    <property type="component" value="Unassembled WGS sequence"/>
</dbReference>
<protein>
    <submittedName>
        <fullName evidence="1">Uncharacterized protein</fullName>
    </submittedName>
</protein>
<proteinExistence type="predicted"/>
<dbReference type="EMBL" id="PIDS01000315">
    <property type="protein sequence ID" value="PLL40889.1"/>
    <property type="molecule type" value="Genomic_DNA"/>
</dbReference>
<evidence type="ECO:0000313" key="1">
    <source>
        <dbReference type="EMBL" id="PLL40889.1"/>
    </source>
</evidence>
<comment type="caution">
    <text evidence="1">The sequence shown here is derived from an EMBL/GenBank/DDBJ whole genome shotgun (WGS) entry which is preliminary data.</text>
</comment>
<reference evidence="1 2" key="1">
    <citation type="submission" date="2017-11" db="EMBL/GenBank/DDBJ databases">
        <authorList>
            <person name="Han C.G."/>
        </authorList>
    </citation>
    <scope>NUCLEOTIDE SEQUENCE [LARGE SCALE GENOMIC DNA]</scope>
    <source>
        <strain evidence="1 2">A11</strain>
    </source>
</reference>
<sequence>MSYIPRSISVGDIIPTNNCGDIRIVEYKNAKHITVEFLNTGSLKVAKASSIKAGKVEDKMKPTFMGVGCIGEGNHPTRINGKVTREYSAWSNMIRRVYGNHPKYASYKDCTIHPLWLNFSTFCDTLPQLIGYAEWKSNEKECALDKDVLFIGNKEYGPFTCMFVDAAINSLESNIRRWRKEHADKVEGEAK</sequence>